<dbReference type="Pfam" id="PF03517">
    <property type="entry name" value="Voldacs"/>
    <property type="match status" value="1"/>
</dbReference>
<evidence type="ECO:0000256" key="5">
    <source>
        <dbReference type="SAM" id="MobiDB-lite"/>
    </source>
</evidence>
<dbReference type="Proteomes" id="UP000695562">
    <property type="component" value="Unassembled WGS sequence"/>
</dbReference>
<dbReference type="GO" id="GO:0000387">
    <property type="term" value="P:spliceosomal snRNP assembly"/>
    <property type="evidence" value="ECO:0007669"/>
    <property type="project" value="TreeGrafter"/>
</dbReference>
<dbReference type="AlphaFoldDB" id="A0A8J4PYX5"/>
<feature type="region of interest" description="Disordered" evidence="5">
    <location>
        <begin position="135"/>
        <end position="173"/>
    </location>
</feature>
<dbReference type="Gene3D" id="2.30.29.30">
    <property type="entry name" value="Pleckstrin-homology domain (PH domain)/Phosphotyrosine-binding domain (PTB)"/>
    <property type="match status" value="1"/>
</dbReference>
<proteinExistence type="predicted"/>
<dbReference type="PANTHER" id="PTHR21399">
    <property type="entry name" value="CHLORIDE CONDUCTANCE REGULATORY PROTEIN ICLN"/>
    <property type="match status" value="1"/>
</dbReference>
<evidence type="ECO:0000256" key="1">
    <source>
        <dbReference type="ARBA" id="ARBA00004123"/>
    </source>
</evidence>
<evidence type="ECO:0000256" key="2">
    <source>
        <dbReference type="ARBA" id="ARBA00004496"/>
    </source>
</evidence>
<sequence>MIENYLGLEEEVFYRLSTVTVYIKSTNIGAGDLFISNKNVHWIEKDTNKHYSFNFYQIGLNAIFNRNEEYPMCVYIQVDGDVSVPDSSNGNSMDQDSDNDDDNNNNNDEQYTEVRFIPQQEEQVKDLYDAFCKGALLNPDEEEEDEGEFYYGQEDYDEQQQDDRFNDAYEDEE</sequence>
<keyword evidence="7" id="KW-1185">Reference proteome</keyword>
<feature type="compositionally biased region" description="Acidic residues" evidence="5">
    <location>
        <begin position="139"/>
        <end position="160"/>
    </location>
</feature>
<keyword evidence="3" id="KW-0963">Cytoplasm</keyword>
<evidence type="ECO:0000256" key="4">
    <source>
        <dbReference type="ARBA" id="ARBA00023242"/>
    </source>
</evidence>
<reference evidence="6" key="1">
    <citation type="submission" date="2020-01" db="EMBL/GenBank/DDBJ databases">
        <title>Development of genomics and gene disruption for Polysphondylium violaceum indicates a role for the polyketide synthase stlB in stalk morphogenesis.</title>
        <authorList>
            <person name="Narita B."/>
            <person name="Kawabe Y."/>
            <person name="Kin K."/>
            <person name="Saito T."/>
            <person name="Gibbs R."/>
            <person name="Kuspa A."/>
            <person name="Muzny D."/>
            <person name="Queller D."/>
            <person name="Richards S."/>
            <person name="Strassman J."/>
            <person name="Sucgang R."/>
            <person name="Worley K."/>
            <person name="Schaap P."/>
        </authorList>
    </citation>
    <scope>NUCLEOTIDE SEQUENCE</scope>
    <source>
        <strain evidence="6">QSvi11</strain>
    </source>
</reference>
<dbReference type="EMBL" id="AJWJ01000132">
    <property type="protein sequence ID" value="KAF2074724.1"/>
    <property type="molecule type" value="Genomic_DNA"/>
</dbReference>
<dbReference type="GO" id="GO:0005829">
    <property type="term" value="C:cytosol"/>
    <property type="evidence" value="ECO:0007669"/>
    <property type="project" value="TreeGrafter"/>
</dbReference>
<dbReference type="OrthoDB" id="19714at2759"/>
<organism evidence="6 7">
    <name type="scientific">Polysphondylium violaceum</name>
    <dbReference type="NCBI Taxonomy" id="133409"/>
    <lineage>
        <taxon>Eukaryota</taxon>
        <taxon>Amoebozoa</taxon>
        <taxon>Evosea</taxon>
        <taxon>Eumycetozoa</taxon>
        <taxon>Dictyostelia</taxon>
        <taxon>Dictyosteliales</taxon>
        <taxon>Dictyosteliaceae</taxon>
        <taxon>Polysphondylium</taxon>
    </lineage>
</organism>
<comment type="subcellular location">
    <subcellularLocation>
        <location evidence="2">Cytoplasm</location>
    </subcellularLocation>
    <subcellularLocation>
        <location evidence="1">Nucleus</location>
    </subcellularLocation>
</comment>
<evidence type="ECO:0000313" key="7">
    <source>
        <dbReference type="Proteomes" id="UP000695562"/>
    </source>
</evidence>
<keyword evidence="4" id="KW-0539">Nucleus</keyword>
<dbReference type="GO" id="GO:0045292">
    <property type="term" value="P:mRNA cis splicing, via spliceosome"/>
    <property type="evidence" value="ECO:0007669"/>
    <property type="project" value="TreeGrafter"/>
</dbReference>
<gene>
    <name evidence="6" type="ORF">CYY_003956</name>
</gene>
<evidence type="ECO:0000256" key="3">
    <source>
        <dbReference type="ARBA" id="ARBA00022490"/>
    </source>
</evidence>
<name>A0A8J4PYX5_9MYCE</name>
<dbReference type="PANTHER" id="PTHR21399:SF0">
    <property type="entry name" value="METHYLOSOME SUBUNIT PICLN"/>
    <property type="match status" value="1"/>
</dbReference>
<evidence type="ECO:0000313" key="6">
    <source>
        <dbReference type="EMBL" id="KAF2074724.1"/>
    </source>
</evidence>
<evidence type="ECO:0008006" key="8">
    <source>
        <dbReference type="Google" id="ProtNLM"/>
    </source>
</evidence>
<feature type="region of interest" description="Disordered" evidence="5">
    <location>
        <begin position="84"/>
        <end position="108"/>
    </location>
</feature>
<dbReference type="GO" id="GO:0005681">
    <property type="term" value="C:spliceosomal complex"/>
    <property type="evidence" value="ECO:0007669"/>
    <property type="project" value="TreeGrafter"/>
</dbReference>
<dbReference type="GO" id="GO:0034715">
    <property type="term" value="C:pICln-Sm protein complex"/>
    <property type="evidence" value="ECO:0007669"/>
    <property type="project" value="TreeGrafter"/>
</dbReference>
<accession>A0A8J4PYX5</accession>
<dbReference type="InterPro" id="IPR039924">
    <property type="entry name" value="ICln/Lot5/Saf5"/>
</dbReference>
<protein>
    <recommendedName>
        <fullName evidence="8">Methylosome subunit pICln</fullName>
    </recommendedName>
</protein>
<dbReference type="InterPro" id="IPR011993">
    <property type="entry name" value="PH-like_dom_sf"/>
</dbReference>
<comment type="caution">
    <text evidence="6">The sequence shown here is derived from an EMBL/GenBank/DDBJ whole genome shotgun (WGS) entry which is preliminary data.</text>
</comment>